<dbReference type="GO" id="GO:0044782">
    <property type="term" value="P:cilium organization"/>
    <property type="evidence" value="ECO:0007669"/>
    <property type="project" value="TreeGrafter"/>
</dbReference>
<protein>
    <submittedName>
        <fullName evidence="2">Uncharacterized protein</fullName>
    </submittedName>
</protein>
<dbReference type="AlphaFoldDB" id="A0AAN8SEJ2"/>
<evidence type="ECO:0000313" key="3">
    <source>
        <dbReference type="Proteomes" id="UP001372834"/>
    </source>
</evidence>
<accession>A0AAN8SEJ2</accession>
<feature type="coiled-coil region" evidence="1">
    <location>
        <begin position="102"/>
        <end position="129"/>
    </location>
</feature>
<organism evidence="2 3">
    <name type="scientific">Polyplax serrata</name>
    <name type="common">Common mouse louse</name>
    <dbReference type="NCBI Taxonomy" id="468196"/>
    <lineage>
        <taxon>Eukaryota</taxon>
        <taxon>Metazoa</taxon>
        <taxon>Ecdysozoa</taxon>
        <taxon>Arthropoda</taxon>
        <taxon>Hexapoda</taxon>
        <taxon>Insecta</taxon>
        <taxon>Pterygota</taxon>
        <taxon>Neoptera</taxon>
        <taxon>Paraneoptera</taxon>
        <taxon>Psocodea</taxon>
        <taxon>Troctomorpha</taxon>
        <taxon>Phthiraptera</taxon>
        <taxon>Anoplura</taxon>
        <taxon>Polyplacidae</taxon>
        <taxon>Polyplax</taxon>
    </lineage>
</organism>
<dbReference type="InterPro" id="IPR028039">
    <property type="entry name" value="CCDC32"/>
</dbReference>
<dbReference type="Proteomes" id="UP001372834">
    <property type="component" value="Unassembled WGS sequence"/>
</dbReference>
<evidence type="ECO:0000256" key="1">
    <source>
        <dbReference type="SAM" id="Coils"/>
    </source>
</evidence>
<sequence>MKRHCSLLDISKCMTTLYHVLLPMEVKPSNMKGRGKVGTNNWGKYLCWKEIVSVINEGPESRFGLELFLQNVRMDQPWGDNVSHGTCIVEKFEDNFIQHPQLPDSKQYLETLEKKLAKLKNQGSTARDLLNALTKTKESHLERIVNSSATIASGDSDIDQPLVSSTFQRFIAPDKQANTITELYELMKYDQLGLLFEELEKEKSE</sequence>
<dbReference type="EMBL" id="JAWJWE010000001">
    <property type="protein sequence ID" value="KAK6644969.1"/>
    <property type="molecule type" value="Genomic_DNA"/>
</dbReference>
<name>A0AAN8SEJ2_POLSC</name>
<reference evidence="2 3" key="1">
    <citation type="submission" date="2023-10" db="EMBL/GenBank/DDBJ databases">
        <title>Genomes of two closely related lineages of the louse Polyplax serrata with different host specificities.</title>
        <authorList>
            <person name="Martinu J."/>
            <person name="Tarabai H."/>
            <person name="Stefka J."/>
            <person name="Hypsa V."/>
        </authorList>
    </citation>
    <scope>NUCLEOTIDE SEQUENCE [LARGE SCALE GENOMIC DNA]</scope>
    <source>
        <strain evidence="2">HR10_N</strain>
    </source>
</reference>
<comment type="caution">
    <text evidence="2">The sequence shown here is derived from an EMBL/GenBank/DDBJ whole genome shotgun (WGS) entry which is preliminary data.</text>
</comment>
<evidence type="ECO:0000313" key="2">
    <source>
        <dbReference type="EMBL" id="KAK6644969.1"/>
    </source>
</evidence>
<dbReference type="PANTHER" id="PTHR31800">
    <property type="entry name" value="COILED-COIL DOMAIN-CONTAINING PROTEIN 32"/>
    <property type="match status" value="1"/>
</dbReference>
<proteinExistence type="predicted"/>
<gene>
    <name evidence="2" type="ORF">RUM43_001245</name>
</gene>
<keyword evidence="1" id="KW-0175">Coiled coil</keyword>
<dbReference type="PANTHER" id="PTHR31800:SF1">
    <property type="entry name" value="COILED-COIL DOMAIN-CONTAINING PROTEIN 32"/>
    <property type="match status" value="1"/>
</dbReference>
<dbReference type="Pfam" id="PF14989">
    <property type="entry name" value="CCDC32"/>
    <property type="match status" value="1"/>
</dbReference>